<organism evidence="1 2">
    <name type="scientific">Asticcacaulis biprosthecium C19</name>
    <dbReference type="NCBI Taxonomy" id="715226"/>
    <lineage>
        <taxon>Bacteria</taxon>
        <taxon>Pseudomonadati</taxon>
        <taxon>Pseudomonadota</taxon>
        <taxon>Alphaproteobacteria</taxon>
        <taxon>Caulobacterales</taxon>
        <taxon>Caulobacteraceae</taxon>
        <taxon>Asticcacaulis</taxon>
    </lineage>
</organism>
<sequence>MPAIAFSHLQIDRELKSVVSRLGGRYPDQPSAAMADVPLPVYGLAFSSFLKTLDVKLSAGYAELTATLVATIHRLGRPAEIIREYRVETIDPIRIVFDYDAISRELYWRQDGAGFPKVTPSWGTDADAVLANTTLPDPQKDSYLAEVESPIIWSTRNTFVELLIASLPRYPLGEMAPWLSLLEPLRFDFGGDHVIVTASRAKVAAGGCSPSTMIVEPDPNFPYGETIPAPSFSARHVDIAVYLPKTRFIDFVSGNLEPAVLVAARGGGVVKWSVSGAFGLKTLTADIKTGIIYPSGLTVEGIIGISTEIDFIGVARAWVDGPCGTKIGLASASVLGSGEFAADIRLEANIHAGYITGDLKVAKSELIDVDFDVGVPWPLDAISGELLDYVAQKEIRKLTNRVVQLGRWDFMGIPLSYLDSLSTNRALPIMEGLKGVGAYMGIVQSEG</sequence>
<evidence type="ECO:0000313" key="1">
    <source>
        <dbReference type="EMBL" id="EGF89578.1"/>
    </source>
</evidence>
<accession>F4QS58</accession>
<proteinExistence type="predicted"/>
<protein>
    <submittedName>
        <fullName evidence="1">Uncharacterized protein</fullName>
    </submittedName>
</protein>
<reference evidence="2" key="1">
    <citation type="submission" date="2011-03" db="EMBL/GenBank/DDBJ databases">
        <title>Draft genome sequence of Brevundimonas diminuta.</title>
        <authorList>
            <person name="Brown P.J.B."/>
            <person name="Buechlein A."/>
            <person name="Hemmerich C."/>
            <person name="Brun Y.V."/>
        </authorList>
    </citation>
    <scope>NUCLEOTIDE SEQUENCE [LARGE SCALE GENOMIC DNA]</scope>
    <source>
        <strain evidence="2">C19</strain>
    </source>
</reference>
<keyword evidence="2" id="KW-1185">Reference proteome</keyword>
<dbReference type="HOGENOM" id="CLU_612004_0_0_5"/>
<name>F4QS58_9CAUL</name>
<dbReference type="Proteomes" id="UP000006512">
    <property type="component" value="Unassembled WGS sequence"/>
</dbReference>
<dbReference type="EMBL" id="GL883080">
    <property type="protein sequence ID" value="EGF89578.1"/>
    <property type="molecule type" value="Genomic_DNA"/>
</dbReference>
<gene>
    <name evidence="1" type="ORF">ABI_39950</name>
</gene>
<evidence type="ECO:0000313" key="2">
    <source>
        <dbReference type="Proteomes" id="UP000006512"/>
    </source>
</evidence>
<dbReference type="AlphaFoldDB" id="F4QS58"/>